<dbReference type="InterPro" id="IPR021795">
    <property type="entry name" value="DUF3363"/>
</dbReference>
<organism evidence="1 2">
    <name type="scientific">Sphingomonas immobilis</name>
    <dbReference type="NCBI Taxonomy" id="3063997"/>
    <lineage>
        <taxon>Bacteria</taxon>
        <taxon>Pseudomonadati</taxon>
        <taxon>Pseudomonadota</taxon>
        <taxon>Alphaproteobacteria</taxon>
        <taxon>Sphingomonadales</taxon>
        <taxon>Sphingomonadaceae</taxon>
        <taxon>Sphingomonas</taxon>
    </lineage>
</organism>
<evidence type="ECO:0000313" key="1">
    <source>
        <dbReference type="EMBL" id="MDO7843568.1"/>
    </source>
</evidence>
<keyword evidence="2" id="KW-1185">Reference proteome</keyword>
<name>A0ABT9A164_9SPHN</name>
<gene>
    <name evidence="1" type="primary">rlxS</name>
    <name evidence="1" type="ORF">Q5H94_14640</name>
</gene>
<dbReference type="EMBL" id="JAUQSZ010000010">
    <property type="protein sequence ID" value="MDO7843568.1"/>
    <property type="molecule type" value="Genomic_DNA"/>
</dbReference>
<dbReference type="NCBIfam" id="NF041267">
    <property type="entry name" value="relax_RlxS"/>
    <property type="match status" value="1"/>
</dbReference>
<protein>
    <submittedName>
        <fullName evidence="1">Relaxase/mobilization nuclease RlxS</fullName>
    </submittedName>
</protein>
<proteinExistence type="predicted"/>
<dbReference type="Pfam" id="PF11843">
    <property type="entry name" value="DUF3363"/>
    <property type="match status" value="1"/>
</dbReference>
<dbReference type="RefSeq" id="WP_304562021.1">
    <property type="nucleotide sequence ID" value="NZ_JAUQSZ010000010.1"/>
</dbReference>
<dbReference type="Proteomes" id="UP001176468">
    <property type="component" value="Unassembled WGS sequence"/>
</dbReference>
<accession>A0ABT9A164</accession>
<comment type="caution">
    <text evidence="1">The sequence shown here is derived from an EMBL/GenBank/DDBJ whole genome shotgun (WGS) entry which is preliminary data.</text>
</comment>
<evidence type="ECO:0000313" key="2">
    <source>
        <dbReference type="Proteomes" id="UP001176468"/>
    </source>
</evidence>
<sequence length="661" mass="71427">MAEENEFEPRLGRMRSGGGKRARKYLGRVLAAANLAGGGALGFGSRKSGFTGSRIGRGAGVGRVLAARGSRSAYSARRVVVKASLVRLAGKGASGAVAHLRYLQRDGATREGAPGALYGAETDVADGKAFHVRCADDRHQFRFIVSAEDGAEYDDLKPLTRRLMTRVEEDLGTKLDWVAVDHFNTGHPHTHIVVRGKDHLGADLIIARDYLTTGMRERASELVELDLGPRTTHDIEAGLRTEVEQERLTSLDRAMLREAGEDRIVTAAGGDAFAQALRAGRLAKLRQLGLAEPVGGARWQLGEGMEDTLRGLGERGDIIRTMQREIGRAGLSRAPADQAIYRPAAANAAPLLGQIVARGLADEHADRHYLLVDATDGRTHYVVIGKGAELEAVPQGAIVHITPVRAEIREVDRTIVAVAAANGGRYDVEAHLKVDPGATEAFAGTHVRRLEAIRRLTGGAARDAAGLWTIGEDHLDRVAAYEARLAQDRPVAVEILSTRPLAALVEADAATWLDRGLVADWPETARDAGFGSALRDAQERRRQWLIAQDLAEVDEGVTRYRAGLLATLQRRELLRVAGALADETGLTFTEAMPGSRIEGALRRRVDLVSGRFALVEQSRDFTLVPWRPVLERQIGKPVSGILRGDGVNWTLGRTRGGPVIE</sequence>
<reference evidence="1" key="1">
    <citation type="submission" date="2023-07" db="EMBL/GenBank/DDBJ databases">
        <authorList>
            <person name="Kim M.K."/>
        </authorList>
    </citation>
    <scope>NUCLEOTIDE SEQUENCE</scope>
    <source>
        <strain evidence="1">CA1-15</strain>
    </source>
</reference>